<dbReference type="PATRIC" id="fig|322095.3.peg.117"/>
<dbReference type="EMBL" id="LSDK01000012">
    <property type="protein sequence ID" value="KXB78546.1"/>
    <property type="molecule type" value="Genomic_DNA"/>
</dbReference>
<reference evidence="2" key="1">
    <citation type="submission" date="2016-01" db="EMBL/GenBank/DDBJ databases">
        <authorList>
            <person name="Mitreva M."/>
            <person name="Pepin K.H."/>
            <person name="Mihindukulasuriya K.A."/>
            <person name="Fulton R."/>
            <person name="Fronick C."/>
            <person name="O'Laughlin M."/>
            <person name="Miner T."/>
            <person name="Herter B."/>
            <person name="Rosa B.A."/>
            <person name="Cordes M."/>
            <person name="Tomlinson C."/>
            <person name="Wollam A."/>
            <person name="Palsikar V.B."/>
            <person name="Mardis E.R."/>
            <person name="Wilson R.K."/>
        </authorList>
    </citation>
    <scope>NUCLEOTIDE SEQUENCE [LARGE SCALE GENOMIC DNA]</scope>
    <source>
        <strain evidence="2">KA00683</strain>
    </source>
</reference>
<proteinExistence type="predicted"/>
<evidence type="ECO:0000313" key="1">
    <source>
        <dbReference type="EMBL" id="KXB78546.1"/>
    </source>
</evidence>
<evidence type="ECO:0008006" key="3">
    <source>
        <dbReference type="Google" id="ProtNLM"/>
    </source>
</evidence>
<dbReference type="STRING" id="322095.HMPREF3185_00116"/>
<gene>
    <name evidence="1" type="ORF">HMPREF3185_00116</name>
</gene>
<name>A0A134BF21_9PORP</name>
<accession>A0A134BF21</accession>
<dbReference type="OrthoDB" id="1177148at2"/>
<dbReference type="RefSeq" id="WP_060934756.1">
    <property type="nucleotide sequence ID" value="NZ_KQ960410.1"/>
</dbReference>
<comment type="caution">
    <text evidence="1">The sequence shown here is derived from an EMBL/GenBank/DDBJ whole genome shotgun (WGS) entry which is preliminary data.</text>
</comment>
<keyword evidence="2" id="KW-1185">Reference proteome</keyword>
<protein>
    <recommendedName>
        <fullName evidence="3">DUF4304 domain-containing protein</fullName>
    </recommendedName>
</protein>
<sequence>MERAERQRLTLERIDPVLKAKGYKTRKADGMWYYLPQDGITVTWSLGFQKKYSFINFRAARITHDEVELLLQRVADEDYPFPWDIHRGTILTTTVRHHSFIPKYHLVAIDTEEEVEEFCDWYLGYINGEGADFVQYYSYLPNVLKRMDELLNQGLSWQNGEQGILAGTLDAFFRGLIIAKLCNDPESNFESKVRFCEKYLYDGTNNKWLPYYEKLKAEVLPTIEPKYNL</sequence>
<dbReference type="Proteomes" id="UP000070224">
    <property type="component" value="Unassembled WGS sequence"/>
</dbReference>
<organism evidence="1 2">
    <name type="scientific">Porphyromonas somerae</name>
    <dbReference type="NCBI Taxonomy" id="322095"/>
    <lineage>
        <taxon>Bacteria</taxon>
        <taxon>Pseudomonadati</taxon>
        <taxon>Bacteroidota</taxon>
        <taxon>Bacteroidia</taxon>
        <taxon>Bacteroidales</taxon>
        <taxon>Porphyromonadaceae</taxon>
        <taxon>Porphyromonas</taxon>
    </lineage>
</organism>
<evidence type="ECO:0000313" key="2">
    <source>
        <dbReference type="Proteomes" id="UP000070224"/>
    </source>
</evidence>
<dbReference type="AlphaFoldDB" id="A0A134BF21"/>